<dbReference type="GO" id="GO:0008893">
    <property type="term" value="F:guanosine-3',5'-bis(diphosphate) 3'-diphosphatase activity"/>
    <property type="evidence" value="ECO:0007669"/>
    <property type="project" value="TreeGrafter"/>
</dbReference>
<dbReference type="Proteomes" id="UP000005778">
    <property type="component" value="Chromosome"/>
</dbReference>
<dbReference type="PANTHER" id="PTHR21262:SF36">
    <property type="entry name" value="BIFUNCTIONAL (P)PPGPP SYNTHASE_HYDROLASE SPOT"/>
    <property type="match status" value="1"/>
</dbReference>
<dbReference type="InterPro" id="IPR045865">
    <property type="entry name" value="ACT-like_dom_sf"/>
</dbReference>
<dbReference type="Gene3D" id="3.30.70.260">
    <property type="match status" value="1"/>
</dbReference>
<dbReference type="GO" id="GO:0005886">
    <property type="term" value="C:plasma membrane"/>
    <property type="evidence" value="ECO:0007669"/>
    <property type="project" value="TreeGrafter"/>
</dbReference>
<dbReference type="Pfam" id="PF19296">
    <property type="entry name" value="RelA_AH_RIS"/>
    <property type="match status" value="1"/>
</dbReference>
<dbReference type="InterPro" id="IPR002912">
    <property type="entry name" value="ACT_dom"/>
</dbReference>
<dbReference type="OrthoDB" id="9805041at2"/>
<dbReference type="SMART" id="SM00954">
    <property type="entry name" value="RelA_SpoT"/>
    <property type="match status" value="1"/>
</dbReference>
<dbReference type="SUPFAM" id="SSF109604">
    <property type="entry name" value="HD-domain/PDEase-like"/>
    <property type="match status" value="1"/>
</dbReference>
<dbReference type="PROSITE" id="PS51831">
    <property type="entry name" value="HD"/>
    <property type="match status" value="1"/>
</dbReference>
<dbReference type="NCBIfam" id="TIGR00691">
    <property type="entry name" value="spoT_relA"/>
    <property type="match status" value="1"/>
</dbReference>
<reference evidence="5 6" key="1">
    <citation type="submission" date="2011-09" db="EMBL/GenBank/DDBJ databases">
        <authorList>
            <consortium name="US DOE Joint Genome Institute (JGI-PGF)"/>
            <person name="Lucas S."/>
            <person name="Han J."/>
            <person name="Lapidus A."/>
            <person name="Cheng J.-F."/>
            <person name="Goodwin L."/>
            <person name="Pitluck S."/>
            <person name="Peters L."/>
            <person name="Land M.L."/>
            <person name="Hauser L."/>
            <person name="Orellana R."/>
            <person name="Lovley D."/>
            <person name="Woyke T.J."/>
        </authorList>
    </citation>
    <scope>NUCLEOTIDE SEQUENCE [LARGE SCALE GENOMIC DNA]</scope>
    <source>
        <strain evidence="5 6">2ac9</strain>
    </source>
</reference>
<dbReference type="CDD" id="cd04876">
    <property type="entry name" value="ACT_RelA-SpoT"/>
    <property type="match status" value="1"/>
</dbReference>
<dbReference type="InterPro" id="IPR033655">
    <property type="entry name" value="TGS_RelA/SpoT"/>
</dbReference>
<dbReference type="PROSITE" id="PS51671">
    <property type="entry name" value="ACT"/>
    <property type="match status" value="1"/>
</dbReference>
<evidence type="ECO:0000259" key="3">
    <source>
        <dbReference type="PROSITE" id="PS51831"/>
    </source>
</evidence>
<dbReference type="Gene3D" id="1.10.3210.10">
    <property type="entry name" value="Hypothetical protein af1432"/>
    <property type="match status" value="1"/>
</dbReference>
<dbReference type="GO" id="GO:0015949">
    <property type="term" value="P:nucleobase-containing small molecule interconversion"/>
    <property type="evidence" value="ECO:0007669"/>
    <property type="project" value="UniProtKB-ARBA"/>
</dbReference>
<dbReference type="GO" id="GO:0015969">
    <property type="term" value="P:guanosine tetraphosphate metabolic process"/>
    <property type="evidence" value="ECO:0007669"/>
    <property type="project" value="InterPro"/>
</dbReference>
<dbReference type="InterPro" id="IPR004095">
    <property type="entry name" value="TGS"/>
</dbReference>
<dbReference type="PANTHER" id="PTHR21262">
    <property type="entry name" value="GUANOSINE-3',5'-BIS DIPHOSPHATE 3'-PYROPHOSPHOHYDROLASE"/>
    <property type="match status" value="1"/>
</dbReference>
<dbReference type="Pfam" id="PF02824">
    <property type="entry name" value="TGS"/>
    <property type="match status" value="1"/>
</dbReference>
<keyword evidence="6" id="KW-1185">Reference proteome</keyword>
<dbReference type="InterPro" id="IPR045600">
    <property type="entry name" value="RelA/SpoT_AH_RIS"/>
</dbReference>
<feature type="domain" description="ACT" evidence="2">
    <location>
        <begin position="643"/>
        <end position="717"/>
    </location>
</feature>
<evidence type="ECO:0000256" key="1">
    <source>
        <dbReference type="RuleBase" id="RU003847"/>
    </source>
</evidence>
<dbReference type="HOGENOM" id="CLU_012300_3_0_7"/>
<dbReference type="InterPro" id="IPR006674">
    <property type="entry name" value="HD_domain"/>
</dbReference>
<dbReference type="Gene3D" id="3.30.460.10">
    <property type="entry name" value="Beta Polymerase, domain 2"/>
    <property type="match status" value="1"/>
</dbReference>
<dbReference type="SMART" id="SM00471">
    <property type="entry name" value="HDc"/>
    <property type="match status" value="1"/>
</dbReference>
<evidence type="ECO:0000259" key="4">
    <source>
        <dbReference type="PROSITE" id="PS51880"/>
    </source>
</evidence>
<dbReference type="Pfam" id="PF04607">
    <property type="entry name" value="RelA_SpoT"/>
    <property type="match status" value="1"/>
</dbReference>
<feature type="domain" description="TGS" evidence="4">
    <location>
        <begin position="386"/>
        <end position="447"/>
    </location>
</feature>
<dbReference type="GO" id="GO:0008728">
    <property type="term" value="F:GTP diphosphokinase activity"/>
    <property type="evidence" value="ECO:0007669"/>
    <property type="project" value="TreeGrafter"/>
</dbReference>
<evidence type="ECO:0000313" key="6">
    <source>
        <dbReference type="Proteomes" id="UP000005778"/>
    </source>
</evidence>
<comment type="similarity">
    <text evidence="1">Belongs to the relA/spoT family.</text>
</comment>
<evidence type="ECO:0000259" key="2">
    <source>
        <dbReference type="PROSITE" id="PS51671"/>
    </source>
</evidence>
<dbReference type="SUPFAM" id="SSF55021">
    <property type="entry name" value="ACT-like"/>
    <property type="match status" value="1"/>
</dbReference>
<dbReference type="InterPro" id="IPR012676">
    <property type="entry name" value="TGS-like"/>
</dbReference>
<gene>
    <name evidence="5" type="ORF">DespoDRAFT_00170</name>
</gene>
<comment type="function">
    <text evidence="1">In eubacteria ppGpp (guanosine 3'-diphosphate 5'-diphosphate) is a mediator of the stringent response that coordinates a variety of cellular activities in response to changes in nutritional abundance.</text>
</comment>
<organism evidence="5 6">
    <name type="scientific">Desulfobacter postgatei 2ac9</name>
    <dbReference type="NCBI Taxonomy" id="879212"/>
    <lineage>
        <taxon>Bacteria</taxon>
        <taxon>Pseudomonadati</taxon>
        <taxon>Thermodesulfobacteriota</taxon>
        <taxon>Desulfobacteria</taxon>
        <taxon>Desulfobacterales</taxon>
        <taxon>Desulfobacteraceae</taxon>
        <taxon>Desulfobacter</taxon>
    </lineage>
</organism>
<dbReference type="CDD" id="cd05399">
    <property type="entry name" value="NT_Rel-Spo_like"/>
    <property type="match status" value="1"/>
</dbReference>
<dbReference type="GO" id="GO:0042594">
    <property type="term" value="P:response to starvation"/>
    <property type="evidence" value="ECO:0007669"/>
    <property type="project" value="TreeGrafter"/>
</dbReference>
<dbReference type="SUPFAM" id="SSF81301">
    <property type="entry name" value="Nucleotidyltransferase"/>
    <property type="match status" value="1"/>
</dbReference>
<dbReference type="FunFam" id="1.10.3210.10:FF:000001">
    <property type="entry name" value="GTP pyrophosphokinase RelA"/>
    <property type="match status" value="1"/>
</dbReference>
<dbReference type="InterPro" id="IPR004811">
    <property type="entry name" value="RelA/Spo_fam"/>
</dbReference>
<feature type="domain" description="HD" evidence="3">
    <location>
        <begin position="45"/>
        <end position="144"/>
    </location>
</feature>
<dbReference type="Gene3D" id="3.10.20.30">
    <property type="match status" value="1"/>
</dbReference>
<dbReference type="InterPro" id="IPR012675">
    <property type="entry name" value="Beta-grasp_dom_sf"/>
</dbReference>
<accession>I5AYA2</accession>
<protein>
    <submittedName>
        <fullName evidence="5">(P)ppGpp synthetase, RelA/SpoT family</fullName>
    </submittedName>
</protein>
<dbReference type="RefSeq" id="WP_004070595.1">
    <property type="nucleotide sequence ID" value="NZ_CM001488.1"/>
</dbReference>
<proteinExistence type="inferred from homology"/>
<dbReference type="Pfam" id="PF13291">
    <property type="entry name" value="ACT_4"/>
    <property type="match status" value="1"/>
</dbReference>
<dbReference type="SUPFAM" id="SSF81271">
    <property type="entry name" value="TGS-like"/>
    <property type="match status" value="1"/>
</dbReference>
<dbReference type="eggNOG" id="COG0317">
    <property type="taxonomic scope" value="Bacteria"/>
</dbReference>
<dbReference type="PROSITE" id="PS51880">
    <property type="entry name" value="TGS"/>
    <property type="match status" value="1"/>
</dbReference>
<dbReference type="FunFam" id="3.10.20.30:FF:000002">
    <property type="entry name" value="GTP pyrophosphokinase (RelA/SpoT)"/>
    <property type="match status" value="1"/>
</dbReference>
<dbReference type="Pfam" id="PF13328">
    <property type="entry name" value="HD_4"/>
    <property type="match status" value="1"/>
</dbReference>
<dbReference type="InterPro" id="IPR007685">
    <property type="entry name" value="RelA_SpoT"/>
</dbReference>
<reference evidence="5 6" key="2">
    <citation type="submission" date="2012-02" db="EMBL/GenBank/DDBJ databases">
        <title>Improved High-Quality Draft sequence of Desulfobacter postgatei 2ac9.</title>
        <authorList>
            <consortium name="US DOE Joint Genome Institute"/>
            <person name="Lucas S."/>
            <person name="Han J."/>
            <person name="Lapidus A."/>
            <person name="Cheng J.-F."/>
            <person name="Goodwin L."/>
            <person name="Pitluck S."/>
            <person name="Peters L."/>
            <person name="Ovchinnikova G."/>
            <person name="Held B."/>
            <person name="Detter J.C."/>
            <person name="Han C."/>
            <person name="Tapia R."/>
            <person name="Land M."/>
            <person name="Hauser L."/>
            <person name="Kyrpides N."/>
            <person name="Ivanova N."/>
            <person name="Pagani I."/>
            <person name="Orellana R."/>
            <person name="Lovley D."/>
            <person name="Woyke T."/>
        </authorList>
    </citation>
    <scope>NUCLEOTIDE SEQUENCE [LARGE SCALE GENOMIC DNA]</scope>
    <source>
        <strain evidence="5 6">2ac9</strain>
    </source>
</reference>
<dbReference type="InterPro" id="IPR043519">
    <property type="entry name" value="NT_sf"/>
</dbReference>
<dbReference type="CDD" id="cd00077">
    <property type="entry name" value="HDc"/>
    <property type="match status" value="1"/>
</dbReference>
<dbReference type="STRING" id="879212.DespoDRAFT_00170"/>
<sequence length="727" mass="82179">MIRITDILDKIYEYSPDADVSLIDRAYIYSARVHEGQVRLSGEPYLSHPLEVANILADMKLDMESIAAALLHDVIEDTPATKEDIADMFGPGVAHIVEGVTKLSALHASTKVAQQAESLRKMILAMADDIRVVLIKLADRLHNMRTLKYHKKPEKQAAIAQETLDIYAPIAARLGIFWIKNELEEIAFFYTLREEHDRILTLVNKAKDEQEAYINEVSASLHYKMEEMELPCQIKGRFKSFYSIYQKMLSQGLEFDEVYDLIAFRIILDTVPQCYAAMGAVHSMWKPIYYKIKDYIGNPKPNMYQSIHTTVIGPKGERVEIQIRTHEMDRVAESGIAAHWSYKEGTRIDENTGELFAWIRNLVENQENLKDPDEFLENVRIDLYPGEIYVFTPVGEIKTLPKKATPVDFAYRIHTEVGAQCTGARVNGKLVPLSHELRTGDTIEIITTKGHNPSRDWLNFVKTVKAKTKIRAYINAREKERSYSLGREMCEKTFRKRNQNFNALIKSGDIARVADILGFKTIDDLIAHVGFGQMTALQLLKRAVPEFEKDLEDADDALIEKIVSRPSDKQRTTGIIVKGLNDILVRFSKCCNPLPGDPIIGYITQGQGVAIHRKNCINILKMSSERVIEVEWASGIKESYPASICIKTDDRHGLLADIAAVISKAGINILNAHSETSVEGISIFYFTIMVESSAQLKKVMAELRRVKTVNEVKRVITEDITSGSQSK</sequence>
<dbReference type="InterPro" id="IPR003607">
    <property type="entry name" value="HD/PDEase_dom"/>
</dbReference>
<dbReference type="EMBL" id="CM001488">
    <property type="protein sequence ID" value="EIM62215.1"/>
    <property type="molecule type" value="Genomic_DNA"/>
</dbReference>
<name>I5AYA2_9BACT</name>
<dbReference type="AlphaFoldDB" id="I5AYA2"/>
<evidence type="ECO:0000313" key="5">
    <source>
        <dbReference type="EMBL" id="EIM62215.1"/>
    </source>
</evidence>
<dbReference type="FunFam" id="3.30.460.10:FF:000001">
    <property type="entry name" value="GTP pyrophosphokinase RelA"/>
    <property type="match status" value="1"/>
</dbReference>
<dbReference type="CDD" id="cd01668">
    <property type="entry name" value="TGS_RSH"/>
    <property type="match status" value="1"/>
</dbReference>